<sequence length="316" mass="35610">MKGSFDLYAVQLRAFSIHMGCWSVVDGTFDHSAPLLGASFSVRDNVARGAILSGVPAQDAEMICQEDTAQAMWNRFVDKQTKREYSNYIFARAEFYSNVYTTDKSLRRQLLHYGKRVSDDDYAETLLGHVARTHRDVVRQFSKHYIVRRDGGADRPVSTANQVMNALRAESALDEKIGAEEQKPAGVAACGKQSKQQNKNQGGKNKRKRGTHNKKTQKEKKQQGKQETRTCYHCGEVGHLRPNCPERNQESSEDERSEKDFTTSERKRWQNKSGNDSKKKKVDAVGIISRDSLTVSSVTESRGGCEWVLDSAIDVH</sequence>
<keyword evidence="5" id="KW-1185">Reference proteome</keyword>
<organism evidence="4 5">
    <name type="scientific">Phytophthora palmivora</name>
    <dbReference type="NCBI Taxonomy" id="4796"/>
    <lineage>
        <taxon>Eukaryota</taxon>
        <taxon>Sar</taxon>
        <taxon>Stramenopiles</taxon>
        <taxon>Oomycota</taxon>
        <taxon>Peronosporomycetes</taxon>
        <taxon>Peronosporales</taxon>
        <taxon>Peronosporaceae</taxon>
        <taxon>Phytophthora</taxon>
    </lineage>
</organism>
<feature type="non-terminal residue" evidence="4">
    <location>
        <position position="316"/>
    </location>
</feature>
<evidence type="ECO:0000256" key="1">
    <source>
        <dbReference type="PROSITE-ProRule" id="PRU00047"/>
    </source>
</evidence>
<name>A0A2P4X6E9_9STRA</name>
<keyword evidence="1" id="KW-0479">Metal-binding</keyword>
<evidence type="ECO:0000313" key="5">
    <source>
        <dbReference type="Proteomes" id="UP000237271"/>
    </source>
</evidence>
<feature type="region of interest" description="Disordered" evidence="2">
    <location>
        <begin position="183"/>
        <end position="282"/>
    </location>
</feature>
<dbReference type="Gene3D" id="4.10.60.10">
    <property type="entry name" value="Zinc finger, CCHC-type"/>
    <property type="match status" value="1"/>
</dbReference>
<evidence type="ECO:0000313" key="4">
    <source>
        <dbReference type="EMBL" id="POM61137.1"/>
    </source>
</evidence>
<dbReference type="OrthoDB" id="126422at2759"/>
<dbReference type="AlphaFoldDB" id="A0A2P4X6E9"/>
<dbReference type="GO" id="GO:0003676">
    <property type="term" value="F:nucleic acid binding"/>
    <property type="evidence" value="ECO:0007669"/>
    <property type="project" value="InterPro"/>
</dbReference>
<feature type="compositionally biased region" description="Basic and acidic residues" evidence="2">
    <location>
        <begin position="219"/>
        <end position="230"/>
    </location>
</feature>
<dbReference type="PROSITE" id="PS50158">
    <property type="entry name" value="ZF_CCHC"/>
    <property type="match status" value="1"/>
</dbReference>
<reference evidence="4 5" key="1">
    <citation type="journal article" date="2017" name="Genome Biol. Evol.">
        <title>Phytophthora megakarya and P. palmivora, closely related causal agents of cacao black pod rot, underwent increases in genome sizes and gene numbers by different mechanisms.</title>
        <authorList>
            <person name="Ali S.S."/>
            <person name="Shao J."/>
            <person name="Lary D.J."/>
            <person name="Kronmiller B."/>
            <person name="Shen D."/>
            <person name="Strem M.D."/>
            <person name="Amoako-Attah I."/>
            <person name="Akrofi A.Y."/>
            <person name="Begoude B.A."/>
            <person name="Ten Hoopen G.M."/>
            <person name="Coulibaly K."/>
            <person name="Kebe B.I."/>
            <person name="Melnick R.L."/>
            <person name="Guiltinan M.J."/>
            <person name="Tyler B.M."/>
            <person name="Meinhardt L.W."/>
            <person name="Bailey B.A."/>
        </authorList>
    </citation>
    <scope>NUCLEOTIDE SEQUENCE [LARGE SCALE GENOMIC DNA]</scope>
    <source>
        <strain evidence="5">sbr112.9</strain>
    </source>
</reference>
<dbReference type="Pfam" id="PF00098">
    <property type="entry name" value="zf-CCHC"/>
    <property type="match status" value="1"/>
</dbReference>
<accession>A0A2P4X6E9</accession>
<feature type="compositionally biased region" description="Basic residues" evidence="2">
    <location>
        <begin position="204"/>
        <end position="218"/>
    </location>
</feature>
<dbReference type="InterPro" id="IPR001878">
    <property type="entry name" value="Znf_CCHC"/>
</dbReference>
<dbReference type="SMART" id="SM00343">
    <property type="entry name" value="ZnF_C2HC"/>
    <property type="match status" value="1"/>
</dbReference>
<dbReference type="SUPFAM" id="SSF57756">
    <property type="entry name" value="Retrovirus zinc finger-like domains"/>
    <property type="match status" value="1"/>
</dbReference>
<feature type="domain" description="CCHC-type" evidence="3">
    <location>
        <begin position="231"/>
        <end position="246"/>
    </location>
</feature>
<feature type="compositionally biased region" description="Low complexity" evidence="2">
    <location>
        <begin position="191"/>
        <end position="203"/>
    </location>
</feature>
<protein>
    <recommendedName>
        <fullName evidence="3">CCHC-type domain-containing protein</fullName>
    </recommendedName>
</protein>
<evidence type="ECO:0000259" key="3">
    <source>
        <dbReference type="PROSITE" id="PS50158"/>
    </source>
</evidence>
<feature type="compositionally biased region" description="Basic and acidic residues" evidence="2">
    <location>
        <begin position="247"/>
        <end position="268"/>
    </location>
</feature>
<evidence type="ECO:0000256" key="2">
    <source>
        <dbReference type="SAM" id="MobiDB-lite"/>
    </source>
</evidence>
<dbReference type="InterPro" id="IPR036875">
    <property type="entry name" value="Znf_CCHC_sf"/>
</dbReference>
<keyword evidence="1" id="KW-0863">Zinc-finger</keyword>
<dbReference type="GO" id="GO:0008270">
    <property type="term" value="F:zinc ion binding"/>
    <property type="evidence" value="ECO:0007669"/>
    <property type="project" value="UniProtKB-KW"/>
</dbReference>
<dbReference type="EMBL" id="NCKW01016279">
    <property type="protein sequence ID" value="POM61137.1"/>
    <property type="molecule type" value="Genomic_DNA"/>
</dbReference>
<comment type="caution">
    <text evidence="4">The sequence shown here is derived from an EMBL/GenBank/DDBJ whole genome shotgun (WGS) entry which is preliminary data.</text>
</comment>
<dbReference type="Proteomes" id="UP000237271">
    <property type="component" value="Unassembled WGS sequence"/>
</dbReference>
<proteinExistence type="predicted"/>
<keyword evidence="1" id="KW-0862">Zinc</keyword>
<gene>
    <name evidence="4" type="ORF">PHPALM_29896</name>
</gene>